<dbReference type="AlphaFoldDB" id="A0A1Q9DJI2"/>
<reference evidence="2 3" key="1">
    <citation type="submission" date="2016-02" db="EMBL/GenBank/DDBJ databases">
        <title>Genome analysis of coral dinoflagellate symbionts highlights evolutionary adaptations to a symbiotic lifestyle.</title>
        <authorList>
            <person name="Aranda M."/>
            <person name="Li Y."/>
            <person name="Liew Y.J."/>
            <person name="Baumgarten S."/>
            <person name="Simakov O."/>
            <person name="Wilson M."/>
            <person name="Piel J."/>
            <person name="Ashoor H."/>
            <person name="Bougouffa S."/>
            <person name="Bajic V.B."/>
            <person name="Ryu T."/>
            <person name="Ravasi T."/>
            <person name="Bayer T."/>
            <person name="Micklem G."/>
            <person name="Kim H."/>
            <person name="Bhak J."/>
            <person name="Lajeunesse T.C."/>
            <person name="Voolstra C.R."/>
        </authorList>
    </citation>
    <scope>NUCLEOTIDE SEQUENCE [LARGE SCALE GENOMIC DNA]</scope>
    <source>
        <strain evidence="2 3">CCMP2467</strain>
    </source>
</reference>
<dbReference type="Proteomes" id="UP000186817">
    <property type="component" value="Unassembled WGS sequence"/>
</dbReference>
<protein>
    <submittedName>
        <fullName evidence="2">Uncharacterized protein</fullName>
    </submittedName>
</protein>
<feature type="chain" id="PRO_5012615811" evidence="1">
    <location>
        <begin position="19"/>
        <end position="623"/>
    </location>
</feature>
<proteinExistence type="predicted"/>
<feature type="signal peptide" evidence="1">
    <location>
        <begin position="1"/>
        <end position="18"/>
    </location>
</feature>
<organism evidence="2 3">
    <name type="scientific">Symbiodinium microadriaticum</name>
    <name type="common">Dinoflagellate</name>
    <name type="synonym">Zooxanthella microadriatica</name>
    <dbReference type="NCBI Taxonomy" id="2951"/>
    <lineage>
        <taxon>Eukaryota</taxon>
        <taxon>Sar</taxon>
        <taxon>Alveolata</taxon>
        <taxon>Dinophyceae</taxon>
        <taxon>Suessiales</taxon>
        <taxon>Symbiodiniaceae</taxon>
        <taxon>Symbiodinium</taxon>
    </lineage>
</organism>
<evidence type="ECO:0000313" key="3">
    <source>
        <dbReference type="Proteomes" id="UP000186817"/>
    </source>
</evidence>
<dbReference type="EMBL" id="LSRX01000508">
    <property type="protein sequence ID" value="OLP95325.1"/>
    <property type="molecule type" value="Genomic_DNA"/>
</dbReference>
<accession>A0A1Q9DJI2</accession>
<keyword evidence="3" id="KW-1185">Reference proteome</keyword>
<sequence length="623" mass="70286">MASTMLAVVFGLVHIASALRDSEAGALSLDLEQAVTVSTPPMEADEDEANLMGEHFLVLVGDDVRGEYKTLQDARSELFKDLGDWRSMQRGVIWSVHNGVVWNEAVGILDQTDKEIIWSSLEAARKYEDEKASKLWKHEADPERRLAAWRRTPRARGPCSFWNAEYKDGSCECPEGRNAHGPWSTDLSSRCLFTAKIFNVSSVAGKVSELWSPSCSCVGTKLGLFVTRNLPPEQTENVTALQFCTHLLASAHPYTHTLQAYVEVDQKLDEKLCEQALTDTSKVQEILGKAGHAFQHVCRDECQELVKTMREWAEPMMKNYRKHKYPLAAMCTQHVIKHVESHELGCCARSCGWNGKTCLHWPLLWPDDQEDWKAECCSERNIVVGSEREIMCRSVLPALMAKTFRELDLKPKGQNLASYVGEDEEVVWTRKGADSLLGEPAWAEEGQVVDDSFLRWQPLSFQEGLELELWKIKKSETSQPSQSVLQMKGTDCAQTTSLMETCPEHTLRVTQEACAKQAGLKYIFKNKVEDGACTLLGNESVDSAAKCFQHEFQGSPGSETMIARLFGYERLERDATITCYFINKACVDEDEEGEEKEMQMKLFTDDDKNCISSLESIYFYKDV</sequence>
<keyword evidence="1" id="KW-0732">Signal</keyword>
<name>A0A1Q9DJI2_SYMMI</name>
<dbReference type="OrthoDB" id="407532at2759"/>
<evidence type="ECO:0000313" key="2">
    <source>
        <dbReference type="EMBL" id="OLP95325.1"/>
    </source>
</evidence>
<evidence type="ECO:0000256" key="1">
    <source>
        <dbReference type="SAM" id="SignalP"/>
    </source>
</evidence>
<comment type="caution">
    <text evidence="2">The sequence shown here is derived from an EMBL/GenBank/DDBJ whole genome shotgun (WGS) entry which is preliminary data.</text>
</comment>
<gene>
    <name evidence="2" type="ORF">AK812_SmicGene22566</name>
</gene>